<evidence type="ECO:0000313" key="2">
    <source>
        <dbReference type="Proteomes" id="UP000184315"/>
    </source>
</evidence>
<protein>
    <recommendedName>
        <fullName evidence="3">DUF1822 family protein</fullName>
    </recommendedName>
</protein>
<evidence type="ECO:0008006" key="3">
    <source>
        <dbReference type="Google" id="ProtNLM"/>
    </source>
</evidence>
<dbReference type="RefSeq" id="WP_072719386.1">
    <property type="nucleotide sequence ID" value="NZ_LN889801.1"/>
</dbReference>
<dbReference type="InterPro" id="IPR014951">
    <property type="entry name" value="DUF1822"/>
</dbReference>
<sequence length="456" mass="52442">MFTSFLDESEVLFEFEPLNPEALPLSSEQINQSLDYCRSILDDRKQWQTYLNSLAFFGFQNWLEQRSSELVFNLDHPSLEKPELAYFIEAVCNLAVNQFKICLVALGNSRTDTIILPRAIFELPEYRAHYYILIEVQEELETTSIYGFISYSDFQAHKTQIDLEPKADWTYSVPLSWFNTEPDQFLLFVRCLEVSAIPLPEIQNPAILLSQIREELISKLSQLQSSEPGSFHELWQILTWEQGKIIFSYPELLRWIYEVQNQAILSAQPISQFHKNPIAYLTDLFNLLTQPTLNLAGWFNQELDIISTALSWVFIPDFSPETALRDGTEISSLVKQLQENGVEISPQAKGAYRDLGLGGRSLRLYALTWPLEWEIEPEWTLLLILGLTTGTDLPVGVKLRVSDATGILVEQDSNREDQCSYLFTRVVGTCQEKFVVTVSLREDITETLPPFEFSFN</sequence>
<dbReference type="Pfam" id="PF08852">
    <property type="entry name" value="DUF1822"/>
    <property type="match status" value="1"/>
</dbReference>
<evidence type="ECO:0000313" key="1">
    <source>
        <dbReference type="EMBL" id="CUR32676.1"/>
    </source>
</evidence>
<dbReference type="OrthoDB" id="467121at2"/>
<organism evidence="1 2">
    <name type="scientific">Planktothrix tepida PCC 9214</name>
    <dbReference type="NCBI Taxonomy" id="671072"/>
    <lineage>
        <taxon>Bacteria</taxon>
        <taxon>Bacillati</taxon>
        <taxon>Cyanobacteriota</taxon>
        <taxon>Cyanophyceae</taxon>
        <taxon>Oscillatoriophycideae</taxon>
        <taxon>Oscillatoriales</taxon>
        <taxon>Microcoleaceae</taxon>
        <taxon>Planktothrix</taxon>
    </lineage>
</organism>
<name>A0A1J1LL70_9CYAN</name>
<dbReference type="AlphaFoldDB" id="A0A1J1LL70"/>
<dbReference type="EMBL" id="CZDF01000154">
    <property type="protein sequence ID" value="CUR32676.1"/>
    <property type="molecule type" value="Genomic_DNA"/>
</dbReference>
<dbReference type="Proteomes" id="UP000184315">
    <property type="component" value="Unassembled WGS sequence"/>
</dbReference>
<proteinExistence type="predicted"/>
<reference evidence="2" key="1">
    <citation type="submission" date="2015-10" db="EMBL/GenBank/DDBJ databases">
        <authorList>
            <person name="Regsiter A."/>
            <person name="william w."/>
        </authorList>
    </citation>
    <scope>NUCLEOTIDE SEQUENCE [LARGE SCALE GENOMIC DNA]</scope>
</reference>
<accession>A0A1J1LL70</accession>
<dbReference type="STRING" id="671072.PL9214490223"/>
<gene>
    <name evidence="1" type="ORF">PL9214490223</name>
</gene>
<keyword evidence="2" id="KW-1185">Reference proteome</keyword>